<dbReference type="CDD" id="cd01428">
    <property type="entry name" value="ADK"/>
    <property type="match status" value="1"/>
</dbReference>
<protein>
    <recommendedName>
        <fullName evidence="5 7">Adenylate kinase</fullName>
        <shortName evidence="5">AK</shortName>
        <ecNumber evidence="5 7">2.7.4.3</ecNumber>
    </recommendedName>
    <alternativeName>
        <fullName evidence="5">ATP-AMP transphosphorylase</fullName>
    </alternativeName>
    <alternativeName>
        <fullName evidence="5">ATP:AMP phosphotransferase</fullName>
    </alternativeName>
    <alternativeName>
        <fullName evidence="5">Adenylate monophosphate kinase</fullName>
    </alternativeName>
</protein>
<feature type="binding site" evidence="5">
    <location>
        <begin position="33"/>
        <end position="38"/>
    </location>
    <ligand>
        <name>ATP</name>
        <dbReference type="ChEBI" id="CHEBI:30616"/>
    </ligand>
</feature>
<feature type="binding site" evidence="5">
    <location>
        <position position="146"/>
    </location>
    <ligand>
        <name>ATP</name>
        <dbReference type="ChEBI" id="CHEBI:30616"/>
    </ligand>
</feature>
<organism evidence="9 10">
    <name type="scientific">Dickeya aquatica</name>
    <dbReference type="NCBI Taxonomy" id="1401087"/>
    <lineage>
        <taxon>Bacteria</taxon>
        <taxon>Pseudomonadati</taxon>
        <taxon>Pseudomonadota</taxon>
        <taxon>Gammaproteobacteria</taxon>
        <taxon>Enterobacterales</taxon>
        <taxon>Pectobacteriaceae</taxon>
        <taxon>Dickeya</taxon>
    </lineage>
</organism>
<evidence type="ECO:0000256" key="1">
    <source>
        <dbReference type="ARBA" id="ARBA00022679"/>
    </source>
</evidence>
<comment type="catalytic activity">
    <reaction evidence="5 7">
        <text>AMP + ATP = 2 ADP</text>
        <dbReference type="Rhea" id="RHEA:12973"/>
        <dbReference type="ChEBI" id="CHEBI:30616"/>
        <dbReference type="ChEBI" id="CHEBI:456215"/>
        <dbReference type="ChEBI" id="CHEBI:456216"/>
        <dbReference type="EC" id="2.7.4.3"/>
    </reaction>
</comment>
<dbReference type="FunFam" id="3.40.50.300:FF:000106">
    <property type="entry name" value="Adenylate kinase mitochondrial"/>
    <property type="match status" value="1"/>
</dbReference>
<comment type="similarity">
    <text evidence="5 6">Belongs to the adenylate kinase family.</text>
</comment>
<dbReference type="NCBIfam" id="NF001380">
    <property type="entry name" value="PRK00279.1-2"/>
    <property type="match status" value="1"/>
</dbReference>
<proteinExistence type="inferred from homology"/>
<dbReference type="SUPFAM" id="SSF52540">
    <property type="entry name" value="P-loop containing nucleoside triphosphate hydrolases"/>
    <property type="match status" value="1"/>
</dbReference>
<dbReference type="EMBL" id="LT615367">
    <property type="protein sequence ID" value="SLM63954.1"/>
    <property type="molecule type" value="Genomic_DNA"/>
</dbReference>
<keyword evidence="5 7" id="KW-0067">ATP-binding</keyword>
<feature type="binding site" evidence="5">
    <location>
        <begin position="155"/>
        <end position="156"/>
    </location>
    <ligand>
        <name>ATP</name>
        <dbReference type="ChEBI" id="CHEBI:30616"/>
    </ligand>
</feature>
<dbReference type="PROSITE" id="PS00113">
    <property type="entry name" value="ADENYLATE_KINASE"/>
    <property type="match status" value="1"/>
</dbReference>
<feature type="region of interest" description="LID" evidence="5">
    <location>
        <begin position="145"/>
        <end position="182"/>
    </location>
</feature>
<dbReference type="InterPro" id="IPR027417">
    <property type="entry name" value="P-loop_NTPase"/>
</dbReference>
<dbReference type="UniPathway" id="UPA00588">
    <property type="reaction ID" value="UER00649"/>
</dbReference>
<keyword evidence="1 5" id="KW-0808">Transferase</keyword>
<feature type="binding site" evidence="5">
    <location>
        <position position="179"/>
    </location>
    <ligand>
        <name>AMP</name>
        <dbReference type="ChEBI" id="CHEBI:456215"/>
    </ligand>
</feature>
<dbReference type="KEGG" id="daq:DAQ1742_03129"/>
<dbReference type="Proteomes" id="UP000294820">
    <property type="component" value="Chromosome 1"/>
</dbReference>
<evidence type="ECO:0000256" key="4">
    <source>
        <dbReference type="ARBA" id="ARBA00022777"/>
    </source>
</evidence>
<dbReference type="InterPro" id="IPR033690">
    <property type="entry name" value="Adenylat_kinase_CS"/>
</dbReference>
<comment type="function">
    <text evidence="5">Catalyzes the reversible transfer of the terminal phosphate group between ATP and AMP. Plays an important role in cellular energy homeostasis and in adenine nucleotide metabolism.</text>
</comment>
<dbReference type="GO" id="GO:0044209">
    <property type="term" value="P:AMP salvage"/>
    <property type="evidence" value="ECO:0007669"/>
    <property type="project" value="UniProtKB-UniRule"/>
</dbReference>
<dbReference type="NCBIfam" id="NF001381">
    <property type="entry name" value="PRK00279.1-3"/>
    <property type="match status" value="1"/>
</dbReference>
<feature type="binding site" evidence="5">
    <location>
        <position position="115"/>
    </location>
    <ligand>
        <name>AMP</name>
        <dbReference type="ChEBI" id="CHEBI:456215"/>
    </ligand>
</feature>
<dbReference type="EC" id="2.7.4.3" evidence="5 7"/>
<dbReference type="Gene3D" id="3.40.50.300">
    <property type="entry name" value="P-loop containing nucleotide triphosphate hydrolases"/>
    <property type="match status" value="1"/>
</dbReference>
<keyword evidence="10" id="KW-1185">Reference proteome</keyword>
<evidence type="ECO:0000313" key="10">
    <source>
        <dbReference type="Proteomes" id="UP000294820"/>
    </source>
</evidence>
<dbReference type="PRINTS" id="PR00094">
    <property type="entry name" value="ADENYLTKNASE"/>
</dbReference>
<evidence type="ECO:0000256" key="5">
    <source>
        <dbReference type="HAMAP-Rule" id="MF_00235"/>
    </source>
</evidence>
<dbReference type="NCBIfam" id="NF011100">
    <property type="entry name" value="PRK14527.1"/>
    <property type="match status" value="1"/>
</dbReference>
<feature type="binding site" evidence="5">
    <location>
        <begin position="80"/>
        <end position="82"/>
    </location>
    <ligand>
        <name>AMP</name>
        <dbReference type="ChEBI" id="CHEBI:456215"/>
    </ligand>
</feature>
<dbReference type="GO" id="GO:0005524">
    <property type="term" value="F:ATP binding"/>
    <property type="evidence" value="ECO:0007669"/>
    <property type="project" value="UniProtKB-UniRule"/>
</dbReference>
<dbReference type="InterPro" id="IPR006259">
    <property type="entry name" value="Adenyl_kin_sub"/>
</dbReference>
<dbReference type="Pfam" id="PF00406">
    <property type="entry name" value="ADK"/>
    <property type="match status" value="1"/>
</dbReference>
<gene>
    <name evidence="5 9" type="primary">adk</name>
    <name evidence="9" type="ORF">DAQ1742_03129</name>
</gene>
<feature type="binding site" evidence="5">
    <location>
        <position position="59"/>
    </location>
    <ligand>
        <name>AMP</name>
        <dbReference type="ChEBI" id="CHEBI:456215"/>
    </ligand>
</feature>
<accession>A0A375ACX0</accession>
<dbReference type="Pfam" id="PF05191">
    <property type="entry name" value="ADK_lid"/>
    <property type="match status" value="1"/>
</dbReference>
<reference evidence="9 10" key="1">
    <citation type="submission" date="2016-09" db="EMBL/GenBank/DDBJ databases">
        <authorList>
            <person name="Reverchon S."/>
            <person name="Nasser W."/>
            <person name="Leonard S."/>
            <person name="Brochier C."/>
            <person name="Duprey A."/>
        </authorList>
    </citation>
    <scope>NUCLEOTIDE SEQUENCE [LARGE SCALE GENOMIC DNA]</scope>
    <source>
        <strain evidence="9 10">174/2</strain>
    </source>
</reference>
<dbReference type="AlphaFoldDB" id="A0A375ACX0"/>
<feature type="binding site" evidence="5">
    <location>
        <position position="223"/>
    </location>
    <ligand>
        <name>ATP</name>
        <dbReference type="ChEBI" id="CHEBI:30616"/>
    </ligand>
</feature>
<evidence type="ECO:0000256" key="2">
    <source>
        <dbReference type="ARBA" id="ARBA00022727"/>
    </source>
</evidence>
<feature type="domain" description="Adenylate kinase active site lid" evidence="8">
    <location>
        <begin position="146"/>
        <end position="181"/>
    </location>
</feature>
<dbReference type="NCBIfam" id="NF001379">
    <property type="entry name" value="PRK00279.1-1"/>
    <property type="match status" value="1"/>
</dbReference>
<feature type="region of interest" description="NMP" evidence="5">
    <location>
        <begin position="53"/>
        <end position="82"/>
    </location>
</feature>
<dbReference type="PANTHER" id="PTHR23359">
    <property type="entry name" value="NUCLEOTIDE KINASE"/>
    <property type="match status" value="1"/>
</dbReference>
<feature type="binding site" evidence="5">
    <location>
        <position position="54"/>
    </location>
    <ligand>
        <name>AMP</name>
        <dbReference type="ChEBI" id="CHEBI:456215"/>
    </ligand>
</feature>
<keyword evidence="2 5" id="KW-0545">Nucleotide biosynthesis</keyword>
<dbReference type="InterPro" id="IPR007862">
    <property type="entry name" value="Adenylate_kinase_lid-dom"/>
</dbReference>
<feature type="binding site" evidence="5">
    <location>
        <begin position="108"/>
        <end position="111"/>
    </location>
    <ligand>
        <name>AMP</name>
        <dbReference type="ChEBI" id="CHEBI:456215"/>
    </ligand>
</feature>
<comment type="subunit">
    <text evidence="5 7">Monomer.</text>
</comment>
<evidence type="ECO:0000313" key="9">
    <source>
        <dbReference type="EMBL" id="SLM63954.1"/>
    </source>
</evidence>
<sequence>MEWYGLAFFKFFLKKLHSKGNYAMRIILLGAPGAGKGTQAQFIMEKYGIPQISTGDMLRAAVKAGTELGKQAKEIMDAGKLVTDELVIALVKERIAQDDCRNGFLLDGFPRTIPQADAMKEAGISVDFVIEFDVPDALIIDRIVGRRVHAASGRVYHVKFNPPKVEGKDDVTGDDLSVRKDDQEDTVRKRLVEYHQQTAPLVNYYQQEAAAGRTRYSKIDGTRQVSEVSAELAQILG</sequence>
<keyword evidence="4 5" id="KW-0418">Kinase</keyword>
<dbReference type="GO" id="GO:0004017">
    <property type="term" value="F:AMP kinase activity"/>
    <property type="evidence" value="ECO:0007669"/>
    <property type="project" value="UniProtKB-UniRule"/>
</dbReference>
<comment type="domain">
    <text evidence="5">Consists of three domains, a large central CORE domain and two small peripheral domains, NMPbind and LID, which undergo movements during catalysis. The LID domain closes over the site of phosphoryl transfer upon ATP binding. Assembling and dissambling the active center during each catalytic cycle provides an effective means to prevent ATP hydrolysis.</text>
</comment>
<evidence type="ECO:0000259" key="8">
    <source>
        <dbReference type="Pfam" id="PF05191"/>
    </source>
</evidence>
<evidence type="ECO:0000256" key="7">
    <source>
        <dbReference type="RuleBase" id="RU003331"/>
    </source>
</evidence>
<dbReference type="GO" id="GO:0005737">
    <property type="term" value="C:cytoplasm"/>
    <property type="evidence" value="ECO:0007669"/>
    <property type="project" value="UniProtKB-SubCell"/>
</dbReference>
<keyword evidence="5" id="KW-0963">Cytoplasm</keyword>
<name>A0A375ACX0_9GAMM</name>
<dbReference type="NCBIfam" id="TIGR01351">
    <property type="entry name" value="adk"/>
    <property type="match status" value="1"/>
</dbReference>
<comment type="caution">
    <text evidence="5">Lacks conserved residue(s) required for the propagation of feature annotation.</text>
</comment>
<keyword evidence="3 5" id="KW-0547">Nucleotide-binding</keyword>
<evidence type="ECO:0000256" key="3">
    <source>
        <dbReference type="ARBA" id="ARBA00022741"/>
    </source>
</evidence>
<comment type="subcellular location">
    <subcellularLocation>
        <location evidence="5 7">Cytoplasm</location>
    </subcellularLocation>
</comment>
<comment type="pathway">
    <text evidence="5">Purine metabolism; AMP biosynthesis via salvage pathway; AMP from ADP: step 1/1.</text>
</comment>
<evidence type="ECO:0000256" key="6">
    <source>
        <dbReference type="RuleBase" id="RU003330"/>
    </source>
</evidence>
<feature type="binding site" evidence="5">
    <location>
        <position position="190"/>
    </location>
    <ligand>
        <name>AMP</name>
        <dbReference type="ChEBI" id="CHEBI:456215"/>
    </ligand>
</feature>
<dbReference type="HAMAP" id="MF_00235">
    <property type="entry name" value="Adenylate_kinase_Adk"/>
    <property type="match status" value="1"/>
</dbReference>
<dbReference type="InterPro" id="IPR000850">
    <property type="entry name" value="Adenylat/UMP-CMP_kin"/>
</dbReference>